<dbReference type="RefSeq" id="WP_144808879.1">
    <property type="nucleotide sequence ID" value="NZ_VNFE01000001.1"/>
</dbReference>
<feature type="transmembrane region" description="Helical" evidence="1">
    <location>
        <begin position="12"/>
        <end position="33"/>
    </location>
</feature>
<sequence>MKPGMQKGFTLVELMVAMAIGTVIILGAGQLFLTSFQTFKIVDKVSRKQETLIFAVSTLTAAGRKGNIGDYAIVSDGRRSDSGTDYYCVLQDEVQNQPVLDLAQVDDEAGCPTLAESNGDGVSHLITLPIGDCRESVNMTCDEITLTISERNKAILLREPTS</sequence>
<keyword evidence="1" id="KW-0812">Transmembrane</keyword>
<dbReference type="NCBIfam" id="TIGR02532">
    <property type="entry name" value="IV_pilin_GFxxxE"/>
    <property type="match status" value="1"/>
</dbReference>
<evidence type="ECO:0000313" key="2">
    <source>
        <dbReference type="EMBL" id="TVU91605.1"/>
    </source>
</evidence>
<evidence type="ECO:0000313" key="3">
    <source>
        <dbReference type="Proteomes" id="UP000317288"/>
    </source>
</evidence>
<organism evidence="2 3">
    <name type="scientific">Vreelandella titanicae</name>
    <dbReference type="NCBI Taxonomy" id="664683"/>
    <lineage>
        <taxon>Bacteria</taxon>
        <taxon>Pseudomonadati</taxon>
        <taxon>Pseudomonadota</taxon>
        <taxon>Gammaproteobacteria</taxon>
        <taxon>Oceanospirillales</taxon>
        <taxon>Halomonadaceae</taxon>
        <taxon>Vreelandella</taxon>
    </lineage>
</organism>
<gene>
    <name evidence="2" type="ORF">FQP89_00275</name>
</gene>
<dbReference type="PROSITE" id="PS00409">
    <property type="entry name" value="PROKAR_NTER_METHYL"/>
    <property type="match status" value="1"/>
</dbReference>
<keyword evidence="1" id="KW-0472">Membrane</keyword>
<dbReference type="Proteomes" id="UP000317288">
    <property type="component" value="Unassembled WGS sequence"/>
</dbReference>
<keyword evidence="1" id="KW-1133">Transmembrane helix</keyword>
<comment type="caution">
    <text evidence="2">The sequence shown here is derived from an EMBL/GenBank/DDBJ whole genome shotgun (WGS) entry which is preliminary data.</text>
</comment>
<dbReference type="InterPro" id="IPR012902">
    <property type="entry name" value="N_methyl_site"/>
</dbReference>
<reference evidence="2 3" key="1">
    <citation type="submission" date="2019-07" db="EMBL/GenBank/DDBJ databases">
        <title>Diversity of Bacteria from Kongsfjorden, Arctic.</title>
        <authorList>
            <person name="Yu Y."/>
        </authorList>
    </citation>
    <scope>NUCLEOTIDE SEQUENCE [LARGE SCALE GENOMIC DNA]</scope>
    <source>
        <strain evidence="2 3">SM1922</strain>
    </source>
</reference>
<dbReference type="Pfam" id="PF07963">
    <property type="entry name" value="N_methyl"/>
    <property type="match status" value="1"/>
</dbReference>
<protein>
    <submittedName>
        <fullName evidence="2">Prepilin-type N-terminal cleavage/methylation domain-containing protein</fullName>
    </submittedName>
</protein>
<dbReference type="EMBL" id="VNFE01000001">
    <property type="protein sequence ID" value="TVU91605.1"/>
    <property type="molecule type" value="Genomic_DNA"/>
</dbReference>
<dbReference type="AlphaFoldDB" id="A0A558JDB3"/>
<proteinExistence type="predicted"/>
<accession>A0A558JDB3</accession>
<name>A0A558JDB3_9GAMM</name>
<evidence type="ECO:0000256" key="1">
    <source>
        <dbReference type="SAM" id="Phobius"/>
    </source>
</evidence>